<reference evidence="1" key="1">
    <citation type="submission" date="2020-03" db="EMBL/GenBank/DDBJ databases">
        <title>The deep terrestrial virosphere.</title>
        <authorList>
            <person name="Holmfeldt K."/>
            <person name="Nilsson E."/>
            <person name="Simone D."/>
            <person name="Lopez-Fernandez M."/>
            <person name="Wu X."/>
            <person name="de Brujin I."/>
            <person name="Lundin D."/>
            <person name="Andersson A."/>
            <person name="Bertilsson S."/>
            <person name="Dopson M."/>
        </authorList>
    </citation>
    <scope>NUCLEOTIDE SEQUENCE</scope>
    <source>
        <strain evidence="1">MM171A01623</strain>
    </source>
</reference>
<proteinExistence type="predicted"/>
<accession>A0A6M3LXJ6</accession>
<sequence length="78" mass="8860">MGDYFNLDKLDMTEITRIVQHDGVPEATQDEVEQFIDADWANADEHQNWLDTANAQEIGDWVASVLLNTHPSMVDLSQ</sequence>
<protein>
    <submittedName>
        <fullName evidence="1">Uncharacterized protein</fullName>
    </submittedName>
</protein>
<name>A0A6M3LXJ6_9ZZZZ</name>
<dbReference type="AlphaFoldDB" id="A0A6M3LXJ6"/>
<gene>
    <name evidence="1" type="ORF">MM171A01623_0005</name>
</gene>
<organism evidence="1">
    <name type="scientific">viral metagenome</name>
    <dbReference type="NCBI Taxonomy" id="1070528"/>
    <lineage>
        <taxon>unclassified sequences</taxon>
        <taxon>metagenomes</taxon>
        <taxon>organismal metagenomes</taxon>
    </lineage>
</organism>
<dbReference type="EMBL" id="MT143604">
    <property type="protein sequence ID" value="QJA98729.1"/>
    <property type="molecule type" value="Genomic_DNA"/>
</dbReference>
<evidence type="ECO:0000313" key="1">
    <source>
        <dbReference type="EMBL" id="QJA98729.1"/>
    </source>
</evidence>